<keyword evidence="3" id="KW-1185">Reference proteome</keyword>
<evidence type="ECO:0000256" key="1">
    <source>
        <dbReference type="SAM" id="MobiDB-lite"/>
    </source>
</evidence>
<protein>
    <submittedName>
        <fullName evidence="2">Uncharacterized protein</fullName>
    </submittedName>
</protein>
<feature type="compositionally biased region" description="Acidic residues" evidence="1">
    <location>
        <begin position="148"/>
        <end position="161"/>
    </location>
</feature>
<dbReference type="AlphaFoldDB" id="A0A1Q9CEI5"/>
<evidence type="ECO:0000313" key="2">
    <source>
        <dbReference type="EMBL" id="OLP81349.1"/>
    </source>
</evidence>
<dbReference type="EMBL" id="LSRX01001288">
    <property type="protein sequence ID" value="OLP81349.1"/>
    <property type="molecule type" value="Genomic_DNA"/>
</dbReference>
<gene>
    <name evidence="2" type="ORF">AK812_SmicGene38127</name>
</gene>
<feature type="region of interest" description="Disordered" evidence="1">
    <location>
        <begin position="1"/>
        <end position="25"/>
    </location>
</feature>
<dbReference type="OrthoDB" id="10301963at2759"/>
<dbReference type="Proteomes" id="UP000186817">
    <property type="component" value="Unassembled WGS sequence"/>
</dbReference>
<accession>A0A1Q9CEI5</accession>
<feature type="region of interest" description="Disordered" evidence="1">
    <location>
        <begin position="124"/>
        <end position="161"/>
    </location>
</feature>
<reference evidence="2 3" key="1">
    <citation type="submission" date="2016-02" db="EMBL/GenBank/DDBJ databases">
        <title>Genome analysis of coral dinoflagellate symbionts highlights evolutionary adaptations to a symbiotic lifestyle.</title>
        <authorList>
            <person name="Aranda M."/>
            <person name="Li Y."/>
            <person name="Liew Y.J."/>
            <person name="Baumgarten S."/>
            <person name="Simakov O."/>
            <person name="Wilson M."/>
            <person name="Piel J."/>
            <person name="Ashoor H."/>
            <person name="Bougouffa S."/>
            <person name="Bajic V.B."/>
            <person name="Ryu T."/>
            <person name="Ravasi T."/>
            <person name="Bayer T."/>
            <person name="Micklem G."/>
            <person name="Kim H."/>
            <person name="Bhak J."/>
            <person name="Lajeunesse T.C."/>
            <person name="Voolstra C.R."/>
        </authorList>
    </citation>
    <scope>NUCLEOTIDE SEQUENCE [LARGE SCALE GENOMIC DNA]</scope>
    <source>
        <strain evidence="2 3">CCMP2467</strain>
    </source>
</reference>
<sequence length="385" mass="42519">MSGDKTVDLDESESEAEAASATRQRISYETAACDRSVKSGSSTLPMDERRLRVEAFELARDIGIESLTAPGGLGAFIGKMRSIVFPRATEEIRELFRAGQRQGYPQGKGKGCVIAEDEALAYPEEESHDDDNSQDGYGYDAYSYPAAETEEEEEDESSEDFELAELEAKGKKGKKPKGKAQGKARAHIAIAQRRHDDDGGLYAPSGDATEALLGLFQDRVTQALAREKRVHPTALRDWLHAAITTVMDHQPAMEDERLAQGRSGPGARCIYYRSRFLVNVPAALQKQRLVLVLGWAPELAMFLEIGLQVSVEKGDATMVENHEIDTQVYTGGGDRVNWIDTATQESKFEKRITFSSSVSLSIRIRANKVLETSGKYRNDTGSHFF</sequence>
<proteinExistence type="predicted"/>
<name>A0A1Q9CEI5_SYMMI</name>
<organism evidence="2 3">
    <name type="scientific">Symbiodinium microadriaticum</name>
    <name type="common">Dinoflagellate</name>
    <name type="synonym">Zooxanthella microadriatica</name>
    <dbReference type="NCBI Taxonomy" id="2951"/>
    <lineage>
        <taxon>Eukaryota</taxon>
        <taxon>Sar</taxon>
        <taxon>Alveolata</taxon>
        <taxon>Dinophyceae</taxon>
        <taxon>Suessiales</taxon>
        <taxon>Symbiodiniaceae</taxon>
        <taxon>Symbiodinium</taxon>
    </lineage>
</organism>
<evidence type="ECO:0000313" key="3">
    <source>
        <dbReference type="Proteomes" id="UP000186817"/>
    </source>
</evidence>
<feature type="compositionally biased region" description="Acidic residues" evidence="1">
    <location>
        <begin position="124"/>
        <end position="133"/>
    </location>
</feature>
<comment type="caution">
    <text evidence="2">The sequence shown here is derived from an EMBL/GenBank/DDBJ whole genome shotgun (WGS) entry which is preliminary data.</text>
</comment>